<dbReference type="PANTHER" id="PTHR44086">
    <property type="entry name" value="THIOSULFATE SULFURTRANSFERASE RDL2, MITOCHONDRIAL-RELATED"/>
    <property type="match status" value="1"/>
</dbReference>
<dbReference type="CDD" id="cd01447">
    <property type="entry name" value="Polysulfide_ST"/>
    <property type="match status" value="1"/>
</dbReference>
<evidence type="ECO:0000259" key="1">
    <source>
        <dbReference type="PROSITE" id="PS50206"/>
    </source>
</evidence>
<dbReference type="Proteomes" id="UP001501521">
    <property type="component" value="Unassembled WGS sequence"/>
</dbReference>
<gene>
    <name evidence="2" type="ORF">GCM10025789_13440</name>
</gene>
<dbReference type="InterPro" id="IPR001763">
    <property type="entry name" value="Rhodanese-like_dom"/>
</dbReference>
<reference evidence="3" key="1">
    <citation type="journal article" date="2019" name="Int. J. Syst. Evol. Microbiol.">
        <title>The Global Catalogue of Microorganisms (GCM) 10K type strain sequencing project: providing services to taxonomists for standard genome sequencing and annotation.</title>
        <authorList>
            <consortium name="The Broad Institute Genomics Platform"/>
            <consortium name="The Broad Institute Genome Sequencing Center for Infectious Disease"/>
            <person name="Wu L."/>
            <person name="Ma J."/>
        </authorList>
    </citation>
    <scope>NUCLEOTIDE SEQUENCE [LARGE SCALE GENOMIC DNA]</scope>
    <source>
        <strain evidence="3">JCM 19125</strain>
    </source>
</reference>
<dbReference type="InterPro" id="IPR036873">
    <property type="entry name" value="Rhodanese-like_dom_sf"/>
</dbReference>
<dbReference type="PANTHER" id="PTHR44086:SF13">
    <property type="entry name" value="THIOSULFATE SULFURTRANSFERASE PSPE"/>
    <property type="match status" value="1"/>
</dbReference>
<feature type="domain" description="Rhodanese" evidence="1">
    <location>
        <begin position="37"/>
        <end position="134"/>
    </location>
</feature>
<dbReference type="Gene3D" id="3.40.250.10">
    <property type="entry name" value="Rhodanese-like domain"/>
    <property type="match status" value="1"/>
</dbReference>
<sequence>MTRGPGEPLRRSAQELVAEASAVAPPVALDDAVGLLDDDSVLFVDIREPGELERLGTIPGAYRAPRGMLEFWVDPSSPYYRRALDDGRRLVLYCGSAWRSALAAASLHEMGRTDVTHLDGGFSAWAEAGHPVTAFAPR</sequence>
<dbReference type="PROSITE" id="PS50206">
    <property type="entry name" value="RHODANESE_3"/>
    <property type="match status" value="1"/>
</dbReference>
<accession>A0ABP9FA70</accession>
<proteinExistence type="predicted"/>
<protein>
    <submittedName>
        <fullName evidence="2">Rhodanese-like domain-containing protein</fullName>
    </submittedName>
</protein>
<name>A0ABP9FA70_9ACTN</name>
<evidence type="ECO:0000313" key="3">
    <source>
        <dbReference type="Proteomes" id="UP001501521"/>
    </source>
</evidence>
<dbReference type="RefSeq" id="WP_345580854.1">
    <property type="nucleotide sequence ID" value="NZ_BAABLV010000020.1"/>
</dbReference>
<organism evidence="2 3">
    <name type="scientific">Tessaracoccus lubricantis</name>
    <dbReference type="NCBI Taxonomy" id="545543"/>
    <lineage>
        <taxon>Bacteria</taxon>
        <taxon>Bacillati</taxon>
        <taxon>Actinomycetota</taxon>
        <taxon>Actinomycetes</taxon>
        <taxon>Propionibacteriales</taxon>
        <taxon>Propionibacteriaceae</taxon>
        <taxon>Tessaracoccus</taxon>
    </lineage>
</organism>
<dbReference type="Pfam" id="PF00581">
    <property type="entry name" value="Rhodanese"/>
    <property type="match status" value="1"/>
</dbReference>
<comment type="caution">
    <text evidence="2">The sequence shown here is derived from an EMBL/GenBank/DDBJ whole genome shotgun (WGS) entry which is preliminary data.</text>
</comment>
<dbReference type="SUPFAM" id="SSF52821">
    <property type="entry name" value="Rhodanese/Cell cycle control phosphatase"/>
    <property type="match status" value="1"/>
</dbReference>
<dbReference type="SMART" id="SM00450">
    <property type="entry name" value="RHOD"/>
    <property type="match status" value="1"/>
</dbReference>
<evidence type="ECO:0000313" key="2">
    <source>
        <dbReference type="EMBL" id="GAA4896904.1"/>
    </source>
</evidence>
<keyword evidence="3" id="KW-1185">Reference proteome</keyword>
<dbReference type="EMBL" id="BAABLV010000020">
    <property type="protein sequence ID" value="GAA4896904.1"/>
    <property type="molecule type" value="Genomic_DNA"/>
</dbReference>